<organism evidence="1 2">
    <name type="scientific">Candidatus Cryosericum septentrionale</name>
    <dbReference type="NCBI Taxonomy" id="2290913"/>
    <lineage>
        <taxon>Bacteria</taxon>
        <taxon>Pseudomonadati</taxon>
        <taxon>Caldisericota/Cryosericota group</taxon>
        <taxon>Candidatus Cryosericota</taxon>
        <taxon>Candidatus Cryosericia</taxon>
        <taxon>Candidatus Cryosericales</taxon>
        <taxon>Candidatus Cryosericaceae</taxon>
        <taxon>Candidatus Cryosericum</taxon>
    </lineage>
</organism>
<dbReference type="RefSeq" id="WP_119086511.1">
    <property type="nucleotide sequence ID" value="NZ_QXIY01000044.1"/>
</dbReference>
<keyword evidence="2" id="KW-1185">Reference proteome</keyword>
<dbReference type="OrthoDB" id="7063354at2"/>
<name>A0A398DUQ2_9BACT</name>
<accession>A0A398DUQ2</accession>
<evidence type="ECO:0000313" key="2">
    <source>
        <dbReference type="Proteomes" id="UP000266113"/>
    </source>
</evidence>
<proteinExistence type="predicted"/>
<protein>
    <recommendedName>
        <fullName evidence="3">HEPN domain-containing protein</fullName>
    </recommendedName>
</protein>
<dbReference type="AlphaFoldDB" id="A0A398DUQ2"/>
<dbReference type="Proteomes" id="UP000266113">
    <property type="component" value="Unassembled WGS sequence"/>
</dbReference>
<reference evidence="1 2" key="1">
    <citation type="submission" date="2018-09" db="EMBL/GenBank/DDBJ databases">
        <title>Discovery and Ecogenomic Context for Candidatus Cryosericales, a Global Caldiserica Order Active in Thawing Permafrost.</title>
        <authorList>
            <person name="Martinez M.A."/>
            <person name="Woodcroft B.J."/>
            <person name="Ignacio Espinoza J.C."/>
            <person name="Zayed A."/>
            <person name="Singleton C.M."/>
            <person name="Boyd J."/>
            <person name="Li Y.-F."/>
            <person name="Purvine S."/>
            <person name="Maughan H."/>
            <person name="Hodgkins S.B."/>
            <person name="Anderson D."/>
            <person name="Sederholm M."/>
            <person name="Temperton B."/>
            <person name="Saleska S.R."/>
            <person name="Tyson G.W."/>
            <person name="Rich V.I."/>
        </authorList>
    </citation>
    <scope>NUCLEOTIDE SEQUENCE [LARGE SCALE GENOMIC DNA]</scope>
    <source>
        <strain evidence="1 2">SMC1</strain>
    </source>
</reference>
<gene>
    <name evidence="1" type="ORF">SMC1_09380</name>
</gene>
<evidence type="ECO:0008006" key="3">
    <source>
        <dbReference type="Google" id="ProtNLM"/>
    </source>
</evidence>
<comment type="caution">
    <text evidence="1">The sequence shown here is derived from an EMBL/GenBank/DDBJ whole genome shotgun (WGS) entry which is preliminary data.</text>
</comment>
<dbReference type="EMBL" id="QXIY01000044">
    <property type="protein sequence ID" value="RIE15818.1"/>
    <property type="molecule type" value="Genomic_DNA"/>
</dbReference>
<evidence type="ECO:0000313" key="1">
    <source>
        <dbReference type="EMBL" id="RIE15818.1"/>
    </source>
</evidence>
<sequence length="166" mass="18049">MTKAEANAERIFKTAAHFAASASLLDAECARLLSAAQGPVDLPFLIPARVCIAFSVELYLKCLGLLETGTVPRTHSLKVLYSRLSTTSRAAIAQRFEELMGASPSAQAMKAKFPDVSFAIDDVLAIVSTVFEEWRYAYEDQAGSAYGLRELSEAVRERIDDVQAAV</sequence>